<dbReference type="EC" id="2.7.1.4" evidence="7"/>
<evidence type="ECO:0000256" key="3">
    <source>
        <dbReference type="ARBA" id="ARBA00022741"/>
    </source>
</evidence>
<evidence type="ECO:0000313" key="7">
    <source>
        <dbReference type="EMBL" id="MBB5873116.1"/>
    </source>
</evidence>
<dbReference type="SUPFAM" id="SSF53613">
    <property type="entry name" value="Ribokinase-like"/>
    <property type="match status" value="1"/>
</dbReference>
<protein>
    <submittedName>
        <fullName evidence="7">Fructokinase</fullName>
        <ecNumber evidence="7">2.7.1.4</ecNumber>
    </submittedName>
</protein>
<dbReference type="PANTHER" id="PTHR43085:SF1">
    <property type="entry name" value="PSEUDOURIDINE KINASE-RELATED"/>
    <property type="match status" value="1"/>
</dbReference>
<sequence length="322" mass="32740">MTYAVILGEALIDLLSTADGALTPVVGGAPFNVAVGLARLGTPAHLLTAVGGDTFGDRIVDYAAAAGVGVGGIVRVPAPTPLAVATYTGSEASFAFYGDPPAYGMLAPTDLDPDLLAGASVLYCGSIALLGAASLRAARHAWATPGPLRAFDPNVRPFLLPDAHAAARLRAIVEEFSAGADLVKLSLADATALYGPVPPSRVALRLLALGAGTVVVTLGAAGAMIFRHRDDAAPRPERMAVDYIHSRAESVFGLPVHPGQVIDTTGAGDSVVAALMHRMLAGLPDSGSWIEAVEFALRVSAHVCARRGGAVAMPTLVELAAS</sequence>
<keyword evidence="5" id="KW-0067">ATP-binding</keyword>
<gene>
    <name evidence="7" type="ORF">F4553_006550</name>
</gene>
<organism evidence="7 8">
    <name type="scientific">Allocatelliglobosispora scoriae</name>
    <dbReference type="NCBI Taxonomy" id="643052"/>
    <lineage>
        <taxon>Bacteria</taxon>
        <taxon>Bacillati</taxon>
        <taxon>Actinomycetota</taxon>
        <taxon>Actinomycetes</taxon>
        <taxon>Micromonosporales</taxon>
        <taxon>Micromonosporaceae</taxon>
        <taxon>Allocatelliglobosispora</taxon>
    </lineage>
</organism>
<dbReference type="InterPro" id="IPR050306">
    <property type="entry name" value="PfkB_Carbo_kinase"/>
</dbReference>
<dbReference type="PROSITE" id="PS00584">
    <property type="entry name" value="PFKB_KINASES_2"/>
    <property type="match status" value="1"/>
</dbReference>
<keyword evidence="2 7" id="KW-0808">Transferase</keyword>
<dbReference type="EMBL" id="JACHMN010000003">
    <property type="protein sequence ID" value="MBB5873116.1"/>
    <property type="molecule type" value="Genomic_DNA"/>
</dbReference>
<dbReference type="Proteomes" id="UP000587527">
    <property type="component" value="Unassembled WGS sequence"/>
</dbReference>
<keyword evidence="8" id="KW-1185">Reference proteome</keyword>
<evidence type="ECO:0000259" key="6">
    <source>
        <dbReference type="Pfam" id="PF00294"/>
    </source>
</evidence>
<evidence type="ECO:0000256" key="5">
    <source>
        <dbReference type="ARBA" id="ARBA00022840"/>
    </source>
</evidence>
<dbReference type="InterPro" id="IPR029056">
    <property type="entry name" value="Ribokinase-like"/>
</dbReference>
<dbReference type="Gene3D" id="3.40.1190.20">
    <property type="match status" value="1"/>
</dbReference>
<dbReference type="Pfam" id="PF00294">
    <property type="entry name" value="PfkB"/>
    <property type="match status" value="1"/>
</dbReference>
<dbReference type="PROSITE" id="PS00583">
    <property type="entry name" value="PFKB_KINASES_1"/>
    <property type="match status" value="1"/>
</dbReference>
<accession>A0A841BZU3</accession>
<reference evidence="7 8" key="1">
    <citation type="submission" date="2020-08" db="EMBL/GenBank/DDBJ databases">
        <title>Sequencing the genomes of 1000 actinobacteria strains.</title>
        <authorList>
            <person name="Klenk H.-P."/>
        </authorList>
    </citation>
    <scope>NUCLEOTIDE SEQUENCE [LARGE SCALE GENOMIC DNA]</scope>
    <source>
        <strain evidence="7 8">DSM 45362</strain>
    </source>
</reference>
<comment type="caution">
    <text evidence="7">The sequence shown here is derived from an EMBL/GenBank/DDBJ whole genome shotgun (WGS) entry which is preliminary data.</text>
</comment>
<evidence type="ECO:0000256" key="1">
    <source>
        <dbReference type="ARBA" id="ARBA00010688"/>
    </source>
</evidence>
<dbReference type="InterPro" id="IPR002173">
    <property type="entry name" value="Carboh/pur_kinase_PfkB_CS"/>
</dbReference>
<keyword evidence="4 7" id="KW-0418">Kinase</keyword>
<dbReference type="GO" id="GO:0005524">
    <property type="term" value="F:ATP binding"/>
    <property type="evidence" value="ECO:0007669"/>
    <property type="project" value="UniProtKB-KW"/>
</dbReference>
<dbReference type="AlphaFoldDB" id="A0A841BZU3"/>
<dbReference type="InterPro" id="IPR011611">
    <property type="entry name" value="PfkB_dom"/>
</dbReference>
<dbReference type="GO" id="GO:0008865">
    <property type="term" value="F:fructokinase activity"/>
    <property type="evidence" value="ECO:0007669"/>
    <property type="project" value="UniProtKB-EC"/>
</dbReference>
<comment type="similarity">
    <text evidence="1">Belongs to the carbohydrate kinase PfkB family.</text>
</comment>
<proteinExistence type="inferred from homology"/>
<dbReference type="RefSeq" id="WP_184843795.1">
    <property type="nucleotide sequence ID" value="NZ_JACHMN010000003.1"/>
</dbReference>
<evidence type="ECO:0000313" key="8">
    <source>
        <dbReference type="Proteomes" id="UP000587527"/>
    </source>
</evidence>
<dbReference type="PANTHER" id="PTHR43085">
    <property type="entry name" value="HEXOKINASE FAMILY MEMBER"/>
    <property type="match status" value="1"/>
</dbReference>
<evidence type="ECO:0000256" key="4">
    <source>
        <dbReference type="ARBA" id="ARBA00022777"/>
    </source>
</evidence>
<name>A0A841BZU3_9ACTN</name>
<evidence type="ECO:0000256" key="2">
    <source>
        <dbReference type="ARBA" id="ARBA00022679"/>
    </source>
</evidence>
<keyword evidence="3" id="KW-0547">Nucleotide-binding</keyword>
<feature type="domain" description="Carbohydrate kinase PfkB" evidence="6">
    <location>
        <begin position="1"/>
        <end position="315"/>
    </location>
</feature>